<dbReference type="SMART" id="SM00091">
    <property type="entry name" value="PAS"/>
    <property type="match status" value="4"/>
</dbReference>
<dbReference type="InterPro" id="IPR035965">
    <property type="entry name" value="PAS-like_dom_sf"/>
</dbReference>
<dbReference type="GO" id="GO:0016020">
    <property type="term" value="C:membrane"/>
    <property type="evidence" value="ECO:0007669"/>
    <property type="project" value="InterPro"/>
</dbReference>
<reference evidence="8" key="2">
    <citation type="journal article" date="2019" name="Int. J. Syst. Evol. Microbiol.">
        <title>The Global Catalogue of Microorganisms (GCM) 10K type strain sequencing project: providing services to taxonomists for standard genome sequencing and annotation.</title>
        <authorList>
            <consortium name="The Broad Institute Genomics Platform"/>
            <consortium name="The Broad Institute Genome Sequencing Center for Infectious Disease"/>
            <person name="Wu L."/>
            <person name="Ma J."/>
        </authorList>
    </citation>
    <scope>NUCLEOTIDE SEQUENCE [LARGE SCALE GENOMIC DNA]</scope>
    <source>
        <strain evidence="8">CGMCC 4.5581</strain>
    </source>
</reference>
<feature type="domain" description="PAC" evidence="4">
    <location>
        <begin position="192"/>
        <end position="244"/>
    </location>
</feature>
<dbReference type="Pfam" id="PF08447">
    <property type="entry name" value="PAS_3"/>
    <property type="match status" value="3"/>
</dbReference>
<reference evidence="5" key="1">
    <citation type="journal article" date="2014" name="Int. J. Syst. Evol. Microbiol.">
        <title>Complete genome of a new Firmicutes species belonging to the dominant human colonic microbiota ('Ruminococcus bicirculans') reveals two chromosomes and a selective capacity to utilize plant glucans.</title>
        <authorList>
            <consortium name="NISC Comparative Sequencing Program"/>
            <person name="Wegmann U."/>
            <person name="Louis P."/>
            <person name="Goesmann A."/>
            <person name="Henrissat B."/>
            <person name="Duncan S.H."/>
            <person name="Flint H.J."/>
        </authorList>
    </citation>
    <scope>NUCLEOTIDE SEQUENCE</scope>
    <source>
        <strain evidence="5">CGMCC 4.5581</strain>
    </source>
</reference>
<reference evidence="6 7" key="3">
    <citation type="submission" date="2020-02" db="EMBL/GenBank/DDBJ databases">
        <title>Sequencing the genomes of 1000 actinobacteria strains.</title>
        <authorList>
            <person name="Klenk H.-P."/>
        </authorList>
    </citation>
    <scope>NUCLEOTIDE SEQUENCE [LARGE SCALE GENOMIC DNA]</scope>
    <source>
        <strain evidence="6 7">DSM 45201</strain>
    </source>
</reference>
<organism evidence="6 7">
    <name type="scientific">Modestobacter marinus</name>
    <dbReference type="NCBI Taxonomy" id="477641"/>
    <lineage>
        <taxon>Bacteria</taxon>
        <taxon>Bacillati</taxon>
        <taxon>Actinomycetota</taxon>
        <taxon>Actinomycetes</taxon>
        <taxon>Geodermatophilales</taxon>
        <taxon>Geodermatophilaceae</taxon>
        <taxon>Modestobacter</taxon>
    </lineage>
</organism>
<dbReference type="InterPro" id="IPR013655">
    <property type="entry name" value="PAS_fold_3"/>
</dbReference>
<evidence type="ECO:0000313" key="8">
    <source>
        <dbReference type="Proteomes" id="UP000648663"/>
    </source>
</evidence>
<dbReference type="NCBIfam" id="TIGR00229">
    <property type="entry name" value="sensory_box"/>
    <property type="match status" value="4"/>
</dbReference>
<accession>A0A846LXK2</accession>
<dbReference type="RefSeq" id="WP_308423061.1">
    <property type="nucleotide sequence ID" value="NZ_BAABJU010000059.1"/>
</dbReference>
<dbReference type="GO" id="GO:0007165">
    <property type="term" value="P:signal transduction"/>
    <property type="evidence" value="ECO:0007669"/>
    <property type="project" value="UniProtKB-KW"/>
</dbReference>
<evidence type="ECO:0000259" key="3">
    <source>
        <dbReference type="PROSITE" id="PS50112"/>
    </source>
</evidence>
<dbReference type="InterPro" id="IPR013656">
    <property type="entry name" value="PAS_4"/>
</dbReference>
<dbReference type="PROSITE" id="PS50113">
    <property type="entry name" value="PAC"/>
    <property type="match status" value="4"/>
</dbReference>
<dbReference type="SUPFAM" id="SSF58104">
    <property type="entry name" value="Methyl-accepting chemotaxis protein (MCP) signaling domain"/>
    <property type="match status" value="1"/>
</dbReference>
<dbReference type="InterPro" id="IPR000014">
    <property type="entry name" value="PAS"/>
</dbReference>
<feature type="domain" description="PAS" evidence="3">
    <location>
        <begin position="360"/>
        <end position="407"/>
    </location>
</feature>
<dbReference type="PANTHER" id="PTHR24422:SF10">
    <property type="entry name" value="CHEMOTAXIS PROTEIN METHYLTRANSFERASE 2"/>
    <property type="match status" value="1"/>
</dbReference>
<dbReference type="Pfam" id="PF00015">
    <property type="entry name" value="MCPsignal"/>
    <property type="match status" value="1"/>
</dbReference>
<dbReference type="Gene3D" id="1.10.287.950">
    <property type="entry name" value="Methyl-accepting chemotaxis protein"/>
    <property type="match status" value="1"/>
</dbReference>
<feature type="domain" description="PAC" evidence="4">
    <location>
        <begin position="70"/>
        <end position="122"/>
    </location>
</feature>
<dbReference type="InterPro" id="IPR004089">
    <property type="entry name" value="MCPsignal_dom"/>
</dbReference>
<dbReference type="SMART" id="SM00283">
    <property type="entry name" value="MA"/>
    <property type="match status" value="1"/>
</dbReference>
<dbReference type="InterPro" id="IPR000700">
    <property type="entry name" value="PAS-assoc_C"/>
</dbReference>
<feature type="domain" description="PAC" evidence="4">
    <location>
        <begin position="314"/>
        <end position="366"/>
    </location>
</feature>
<dbReference type="SUPFAM" id="SSF55785">
    <property type="entry name" value="PYP-like sensor domain (PAS domain)"/>
    <property type="match status" value="4"/>
</dbReference>
<dbReference type="PROSITE" id="PS50112">
    <property type="entry name" value="PAS"/>
    <property type="match status" value="2"/>
</dbReference>
<proteinExistence type="predicted"/>
<dbReference type="AlphaFoldDB" id="A0A846LXK2"/>
<evidence type="ECO:0000259" key="4">
    <source>
        <dbReference type="PROSITE" id="PS50113"/>
    </source>
</evidence>
<evidence type="ECO:0000313" key="7">
    <source>
        <dbReference type="Proteomes" id="UP000552836"/>
    </source>
</evidence>
<protein>
    <submittedName>
        <fullName evidence="5 6">Chemotaxis protein</fullName>
    </submittedName>
</protein>
<dbReference type="InterPro" id="IPR050903">
    <property type="entry name" value="Bact_Chemotaxis_MeTrfase"/>
</dbReference>
<evidence type="ECO:0000313" key="5">
    <source>
        <dbReference type="EMBL" id="GGL85736.1"/>
    </source>
</evidence>
<gene>
    <name evidence="6" type="ORF">FB380_004738</name>
    <name evidence="5" type="ORF">GCM10011589_47680</name>
</gene>
<sequence length="676" mass="74619">MFQAIDRSLATIEFSPDGTIVRVNQNFSAAVGYDPAEIVGKHHRVFCDPEYAQTEEYVQFWQRLGAGAFEGGEYKRIRKDGSVLWLQATYNPVFDDAGTVVRVIKFASDITADKVRTLDYEGKVAAIDRAQAVIEFDLGGRIQQVNQLFCDTMGYAAAEMIGKHHRMFCEPDYVTSPAYAQFWESLAAGEFQAGEFRRIAKDGKDVWLQAIYSPILGADGKPHKVVKFASDVTAAKQATAEYLGKVAAMDRAQAVIEFTLDGIIIAANDNFCEAMGYRLAEIKGKHHRMFTAPEVAQSQEYADFWGRLATGEFESGEYKRVKRGGEEIWLQATYNPIFDADGKPFKVIKFASDVSAAKLRNAEIEARINAVDASQAVIEFDLDGYVLTANENFLRTMGYSLREIVGQHHSRFCSDDYKQSAEYRDFWLRLGKGNSVAGRFHRRGNYGRDVYIQATYTPVLDLAGRPFKVVKYAFDITEQVEKEKKVAQGARDMSTTVGNLASSIDNISKSSRTATDLAKETQGNAEQGVEALRASLEAIALIQRSSTSISDIVRVMGEIANQTNLLAFNASIEAARAGEHGIGFSIVAGEVRKLAERSFEAAQEIGKLIEESAERVDQGAEVSKRAENAFERIAGSVARTTEAIQTISDSTRVQEAASKEVDALISELATVDVSSR</sequence>
<feature type="domain" description="PAC" evidence="4">
    <location>
        <begin position="434"/>
        <end position="488"/>
    </location>
</feature>
<name>A0A846LXK2_9ACTN</name>
<dbReference type="Pfam" id="PF08448">
    <property type="entry name" value="PAS_4"/>
    <property type="match status" value="1"/>
</dbReference>
<dbReference type="Proteomes" id="UP000648663">
    <property type="component" value="Unassembled WGS sequence"/>
</dbReference>
<dbReference type="SMART" id="SM00086">
    <property type="entry name" value="PAC"/>
    <property type="match status" value="4"/>
</dbReference>
<feature type="domain" description="Methyl-accepting transducer" evidence="2">
    <location>
        <begin position="487"/>
        <end position="676"/>
    </location>
</feature>
<evidence type="ECO:0000313" key="6">
    <source>
        <dbReference type="EMBL" id="NIH70228.1"/>
    </source>
</evidence>
<keyword evidence="1" id="KW-0807">Transducer</keyword>
<dbReference type="CDD" id="cd00130">
    <property type="entry name" value="PAS"/>
    <property type="match status" value="4"/>
</dbReference>
<dbReference type="PANTHER" id="PTHR24422">
    <property type="entry name" value="CHEMOTAXIS PROTEIN METHYLTRANSFERASE"/>
    <property type="match status" value="1"/>
</dbReference>
<dbReference type="CDD" id="cd11386">
    <property type="entry name" value="MCP_signal"/>
    <property type="match status" value="1"/>
</dbReference>
<evidence type="ECO:0000256" key="1">
    <source>
        <dbReference type="PROSITE-ProRule" id="PRU00284"/>
    </source>
</evidence>
<comment type="caution">
    <text evidence="6">The sequence shown here is derived from an EMBL/GenBank/DDBJ whole genome shotgun (WGS) entry which is preliminary data.</text>
</comment>
<dbReference type="PROSITE" id="PS50111">
    <property type="entry name" value="CHEMOTAXIS_TRANSDUC_2"/>
    <property type="match status" value="1"/>
</dbReference>
<dbReference type="Proteomes" id="UP000552836">
    <property type="component" value="Unassembled WGS sequence"/>
</dbReference>
<dbReference type="EMBL" id="JAAMPA010000004">
    <property type="protein sequence ID" value="NIH70228.1"/>
    <property type="molecule type" value="Genomic_DNA"/>
</dbReference>
<dbReference type="InterPro" id="IPR001610">
    <property type="entry name" value="PAC"/>
</dbReference>
<feature type="domain" description="PAS" evidence="3">
    <location>
        <begin position="17"/>
        <end position="41"/>
    </location>
</feature>
<dbReference type="Gene3D" id="3.30.450.20">
    <property type="entry name" value="PAS domain"/>
    <property type="match status" value="4"/>
</dbReference>
<keyword evidence="8" id="KW-1185">Reference proteome</keyword>
<dbReference type="EMBL" id="BMMI01000018">
    <property type="protein sequence ID" value="GGL85736.1"/>
    <property type="molecule type" value="Genomic_DNA"/>
</dbReference>
<reference evidence="5" key="4">
    <citation type="submission" date="2024-05" db="EMBL/GenBank/DDBJ databases">
        <authorList>
            <person name="Sun Q."/>
            <person name="Zhou Y."/>
        </authorList>
    </citation>
    <scope>NUCLEOTIDE SEQUENCE</scope>
    <source>
        <strain evidence="5">CGMCC 4.5581</strain>
    </source>
</reference>
<evidence type="ECO:0000259" key="2">
    <source>
        <dbReference type="PROSITE" id="PS50111"/>
    </source>
</evidence>